<dbReference type="eggNOG" id="COG1407">
    <property type="taxonomic scope" value="Bacteria"/>
</dbReference>
<gene>
    <name evidence="2" type="ORF">A33Q_2940</name>
</gene>
<dbReference type="Gene3D" id="3.60.21.10">
    <property type="match status" value="1"/>
</dbReference>
<sequence>MEVVFKKGHLINWKEQKILMLPEKLIFLPHTQSLLIADPHFGKAAHFRKSGVPIPENVHTGDYLQLQRILDELKPKEVFFLGDLFHSDWNTAWNDLEVFLEFFPKTIFHLIKGNHDILPALIYRSELWNVHESSYQLGKLLLTHEPQELIPENTLNICGHIHPGVSLRGKGRQSLSLPCFFLSGNILIMPAFGRFTGLAKMKGKEGDVAYVTVDKKVIPVDFRK</sequence>
<dbReference type="PANTHER" id="PTHR39323:SF1">
    <property type="entry name" value="BLR1149 PROTEIN"/>
    <property type="match status" value="1"/>
</dbReference>
<dbReference type="InterPro" id="IPR026336">
    <property type="entry name" value="PdeM-like"/>
</dbReference>
<dbReference type="NCBIfam" id="TIGR04123">
    <property type="entry name" value="P_estr_lig_assc"/>
    <property type="match status" value="1"/>
</dbReference>
<dbReference type="EMBL" id="ALWO02000037">
    <property type="protein sequence ID" value="EOZ95578.1"/>
    <property type="molecule type" value="Genomic_DNA"/>
</dbReference>
<dbReference type="Pfam" id="PF00149">
    <property type="entry name" value="Metallophos"/>
    <property type="match status" value="1"/>
</dbReference>
<evidence type="ECO:0000313" key="2">
    <source>
        <dbReference type="EMBL" id="EOZ95578.1"/>
    </source>
</evidence>
<dbReference type="InterPro" id="IPR004843">
    <property type="entry name" value="Calcineurin-like_PHP"/>
</dbReference>
<reference evidence="2 3" key="1">
    <citation type="journal article" date="2013" name="Genome Announc.">
        <title>Draft Genome Sequence of Indibacter alkaliphilus Strain LW1T, Isolated from Lonar Lake, a Haloalkaline Lake in the Buldana District of Maharashtra, India.</title>
        <authorList>
            <person name="Singh A."/>
            <person name="Kumar Jangir P."/>
            <person name="Sharma R."/>
            <person name="Singh A."/>
            <person name="Kumar Pinnaka A."/>
            <person name="Shivaji S."/>
        </authorList>
    </citation>
    <scope>NUCLEOTIDE SEQUENCE [LARGE SCALE GENOMIC DNA]</scope>
    <source>
        <strain evidence="3">CCUG 57479 / KCTC 22604 / LW1</strain>
    </source>
</reference>
<evidence type="ECO:0000313" key="3">
    <source>
        <dbReference type="Proteomes" id="UP000006073"/>
    </source>
</evidence>
<keyword evidence="3" id="KW-1185">Reference proteome</keyword>
<accession>S2E0L1</accession>
<name>S2E0L1_INDAL</name>
<protein>
    <recommendedName>
        <fullName evidence="1">Calcineurin-like phosphoesterase domain-containing protein</fullName>
    </recommendedName>
</protein>
<dbReference type="PIRSF" id="PIRSF000887">
    <property type="entry name" value="Pesterase_MJ0037"/>
    <property type="match status" value="1"/>
</dbReference>
<dbReference type="PANTHER" id="PTHR39323">
    <property type="entry name" value="BLR1149 PROTEIN"/>
    <property type="match status" value="1"/>
</dbReference>
<dbReference type="GO" id="GO:0016787">
    <property type="term" value="F:hydrolase activity"/>
    <property type="evidence" value="ECO:0007669"/>
    <property type="project" value="InterPro"/>
</dbReference>
<dbReference type="InterPro" id="IPR029052">
    <property type="entry name" value="Metallo-depent_PP-like"/>
</dbReference>
<dbReference type="Proteomes" id="UP000006073">
    <property type="component" value="Unassembled WGS sequence"/>
</dbReference>
<dbReference type="SUPFAM" id="SSF56300">
    <property type="entry name" value="Metallo-dependent phosphatases"/>
    <property type="match status" value="1"/>
</dbReference>
<comment type="caution">
    <text evidence="2">The sequence shown here is derived from an EMBL/GenBank/DDBJ whole genome shotgun (WGS) entry which is preliminary data.</text>
</comment>
<dbReference type="STRING" id="1189612.A33Q_2940"/>
<dbReference type="AlphaFoldDB" id="S2E0L1"/>
<feature type="domain" description="Calcineurin-like phosphoesterase" evidence="1">
    <location>
        <begin position="34"/>
        <end position="127"/>
    </location>
</feature>
<organism evidence="2 3">
    <name type="scientific">Indibacter alkaliphilus (strain CCUG 57479 / KCTC 22604 / LW1)</name>
    <dbReference type="NCBI Taxonomy" id="1189612"/>
    <lineage>
        <taxon>Bacteria</taxon>
        <taxon>Pseudomonadati</taxon>
        <taxon>Bacteroidota</taxon>
        <taxon>Cytophagia</taxon>
        <taxon>Cytophagales</taxon>
        <taxon>Cyclobacteriaceae</taxon>
    </lineage>
</organism>
<evidence type="ECO:0000259" key="1">
    <source>
        <dbReference type="Pfam" id="PF00149"/>
    </source>
</evidence>
<dbReference type="InterPro" id="IPR024173">
    <property type="entry name" value="Pesterase_MJ0037-like"/>
</dbReference>
<proteinExistence type="predicted"/>